<evidence type="ECO:0000256" key="1">
    <source>
        <dbReference type="ARBA" id="ARBA00004651"/>
    </source>
</evidence>
<dbReference type="AlphaFoldDB" id="A0A6G0THL0"/>
<feature type="compositionally biased region" description="Polar residues" evidence="9">
    <location>
        <begin position="517"/>
        <end position="557"/>
    </location>
</feature>
<feature type="transmembrane region" description="Helical" evidence="8">
    <location>
        <begin position="344"/>
        <end position="363"/>
    </location>
</feature>
<keyword evidence="3 8" id="KW-1003">Cell membrane</keyword>
<proteinExistence type="inferred from homology"/>
<evidence type="ECO:0000313" key="11">
    <source>
        <dbReference type="Proteomes" id="UP000475862"/>
    </source>
</evidence>
<evidence type="ECO:0000256" key="9">
    <source>
        <dbReference type="SAM" id="MobiDB-lite"/>
    </source>
</evidence>
<dbReference type="GO" id="GO:0062129">
    <property type="term" value="C:chitin-based extracellular matrix"/>
    <property type="evidence" value="ECO:0007669"/>
    <property type="project" value="TreeGrafter"/>
</dbReference>
<organism evidence="10 11">
    <name type="scientific">Aphis glycines</name>
    <name type="common">Soybean aphid</name>
    <dbReference type="NCBI Taxonomy" id="307491"/>
    <lineage>
        <taxon>Eukaryota</taxon>
        <taxon>Metazoa</taxon>
        <taxon>Ecdysozoa</taxon>
        <taxon>Arthropoda</taxon>
        <taxon>Hexapoda</taxon>
        <taxon>Insecta</taxon>
        <taxon>Pterygota</taxon>
        <taxon>Neoptera</taxon>
        <taxon>Paraneoptera</taxon>
        <taxon>Hemiptera</taxon>
        <taxon>Sternorrhyncha</taxon>
        <taxon>Aphidomorpha</taxon>
        <taxon>Aphidoidea</taxon>
        <taxon>Aphididae</taxon>
        <taxon>Aphidini</taxon>
        <taxon>Aphis</taxon>
        <taxon>Aphis</taxon>
    </lineage>
</organism>
<accession>A0A6G0THL0</accession>
<feature type="compositionally biased region" description="Pro residues" evidence="9">
    <location>
        <begin position="473"/>
        <end position="483"/>
    </location>
</feature>
<dbReference type="PROSITE" id="PS51155">
    <property type="entry name" value="CHIT_BIND_RR_2"/>
    <property type="match status" value="1"/>
</dbReference>
<dbReference type="GO" id="GO:0007165">
    <property type="term" value="P:signal transduction"/>
    <property type="evidence" value="ECO:0007669"/>
    <property type="project" value="UniProtKB-KW"/>
</dbReference>
<gene>
    <name evidence="10" type="ORF">AGLY_009353</name>
</gene>
<name>A0A6G0THL0_APHGL</name>
<feature type="transmembrane region" description="Helical" evidence="8">
    <location>
        <begin position="120"/>
        <end position="142"/>
    </location>
</feature>
<evidence type="ECO:0000256" key="2">
    <source>
        <dbReference type="ARBA" id="ARBA00022460"/>
    </source>
</evidence>
<evidence type="ECO:0000256" key="6">
    <source>
        <dbReference type="ARBA" id="ARBA00023136"/>
    </source>
</evidence>
<feature type="transmembrane region" description="Helical" evidence="8">
    <location>
        <begin position="265"/>
        <end position="287"/>
    </location>
</feature>
<keyword evidence="4 8" id="KW-0812">Transmembrane</keyword>
<keyword evidence="2 7" id="KW-0193">Cuticle</keyword>
<evidence type="ECO:0000256" key="3">
    <source>
        <dbReference type="ARBA" id="ARBA00022475"/>
    </source>
</evidence>
<dbReference type="OrthoDB" id="6602057at2759"/>
<evidence type="ECO:0000256" key="8">
    <source>
        <dbReference type="RuleBase" id="RU363108"/>
    </source>
</evidence>
<dbReference type="PROSITE" id="PS00233">
    <property type="entry name" value="CHIT_BIND_RR_1"/>
    <property type="match status" value="1"/>
</dbReference>
<keyword evidence="5 8" id="KW-1133">Transmembrane helix</keyword>
<dbReference type="PANTHER" id="PTHR10380:SF160">
    <property type="entry name" value="CUTICULAR PROTEIN 100A"/>
    <property type="match status" value="1"/>
</dbReference>
<dbReference type="InterPro" id="IPR013604">
    <property type="entry name" value="7TM_chemorcpt"/>
</dbReference>
<comment type="subcellular location">
    <subcellularLocation>
        <location evidence="1 8">Cell membrane</location>
        <topology evidence="1 8">Multi-pass membrane protein</topology>
    </subcellularLocation>
</comment>
<feature type="transmembrane region" description="Helical" evidence="8">
    <location>
        <begin position="154"/>
        <end position="175"/>
    </location>
</feature>
<sequence>MTIATKDFYEDIRSTLMLYKIMGLTSLKNVFYGRIDFQWGTNLIWPLITYVTPCYLLMLKVIRNPTATLWFWTVNFILREFLSQLTSIYVDIRLPKIIENTNRFDSKYGRPTEQRTGPRYYVIAYLGCTLTLLTCGCIDILLNKMSAKVFYESILRYMTSIFPLLYLLFCDEMCIRFRSLRTRWRMEVAKVLASMPRTTCQVLESERLAHAQLCDLVEEVRVAFGPRLTTYLLFVFLEHLARFYFDTYVMPTYRYKHSALENKGVSMLESLMFLGHAWIGTYLVAYLSDTLTESSKEIITDLRNIPIWKLPQDCSEQVTFFMSQVQNSQTVITASGLFTVNKTILSSIIISLATYIIVLIQLAPDLGRVFVSMALTSVALAAAQQNAAILTDARYLSNNGQFGAAYTQGDGVQFKEEADAEGNRRGSYSYVDPNGQRRTVSYTAGKDGFKATGDHLPVAPTPVPVPAAHAVPAPAPKSQPPAVPNQWNQWNSAPTPKYDDGQWNQWASDDGSKSDDGQWNQWSSEGASSKSDDGQWNQWSSESSNDGQWNQWNSAPSTVAPRHSQWNQWNSIPTTAKWNQWNSAPTPPPTSYNVNHASGKFNLNRSPDGFSYTFSQN</sequence>
<evidence type="ECO:0000256" key="7">
    <source>
        <dbReference type="PROSITE-ProRule" id="PRU00497"/>
    </source>
</evidence>
<dbReference type="GO" id="GO:0005886">
    <property type="term" value="C:plasma membrane"/>
    <property type="evidence" value="ECO:0007669"/>
    <property type="project" value="UniProtKB-SubCell"/>
</dbReference>
<evidence type="ECO:0000256" key="4">
    <source>
        <dbReference type="ARBA" id="ARBA00022692"/>
    </source>
</evidence>
<keyword evidence="8" id="KW-0675">Receptor</keyword>
<comment type="similarity">
    <text evidence="8">Belongs to the insect chemoreceptor superfamily. Gustatory receptor (GR) family.</text>
</comment>
<dbReference type="InterPro" id="IPR031311">
    <property type="entry name" value="CHIT_BIND_RR_consensus"/>
</dbReference>
<dbReference type="Pfam" id="PF08395">
    <property type="entry name" value="7tm_7"/>
    <property type="match status" value="1"/>
</dbReference>
<keyword evidence="11" id="KW-1185">Reference proteome</keyword>
<feature type="region of interest" description="Disordered" evidence="9">
    <location>
        <begin position="578"/>
        <end position="599"/>
    </location>
</feature>
<feature type="transmembrane region" description="Helical" evidence="8">
    <location>
        <begin position="43"/>
        <end position="62"/>
    </location>
</feature>
<dbReference type="GO" id="GO:0008010">
    <property type="term" value="F:structural constituent of chitin-based larval cuticle"/>
    <property type="evidence" value="ECO:0007669"/>
    <property type="project" value="TreeGrafter"/>
</dbReference>
<comment type="caution">
    <text evidence="8">Lacks conserved residue(s) required for the propagation of feature annotation.</text>
</comment>
<comment type="caution">
    <text evidence="10">The sequence shown here is derived from an EMBL/GenBank/DDBJ whole genome shotgun (WGS) entry which is preliminary data.</text>
</comment>
<protein>
    <recommendedName>
        <fullName evidence="8">Gustatory receptor</fullName>
    </recommendedName>
</protein>
<dbReference type="InterPro" id="IPR050468">
    <property type="entry name" value="Cuticle_Struct_Prot"/>
</dbReference>
<evidence type="ECO:0000313" key="10">
    <source>
        <dbReference type="EMBL" id="KAE9532925.1"/>
    </source>
</evidence>
<dbReference type="EMBL" id="VYZN01000037">
    <property type="protein sequence ID" value="KAE9532925.1"/>
    <property type="molecule type" value="Genomic_DNA"/>
</dbReference>
<evidence type="ECO:0000256" key="5">
    <source>
        <dbReference type="ARBA" id="ARBA00022989"/>
    </source>
</evidence>
<feature type="transmembrane region" description="Helical" evidence="8">
    <location>
        <begin position="228"/>
        <end position="245"/>
    </location>
</feature>
<reference evidence="10 11" key="1">
    <citation type="submission" date="2019-08" db="EMBL/GenBank/DDBJ databases">
        <title>The genome of the soybean aphid Biotype 1, its phylome, world population structure and adaptation to the North American continent.</title>
        <authorList>
            <person name="Giordano R."/>
            <person name="Donthu R.K."/>
            <person name="Hernandez A.G."/>
            <person name="Wright C.L."/>
            <person name="Zimin A.V."/>
        </authorList>
    </citation>
    <scope>NUCLEOTIDE SEQUENCE [LARGE SCALE GENOMIC DNA]</scope>
    <source>
        <tissue evidence="10">Whole aphids</tissue>
    </source>
</reference>
<dbReference type="Proteomes" id="UP000475862">
    <property type="component" value="Unassembled WGS sequence"/>
</dbReference>
<keyword evidence="8" id="KW-0807">Transducer</keyword>
<feature type="region of interest" description="Disordered" evidence="9">
    <location>
        <begin position="451"/>
        <end position="563"/>
    </location>
</feature>
<comment type="function">
    <text evidence="8">Gustatory receptor which mediates acceptance or avoidance behavior, depending on its substrates.</text>
</comment>
<feature type="region of interest" description="Disordered" evidence="9">
    <location>
        <begin position="416"/>
        <end position="437"/>
    </location>
</feature>
<feature type="compositionally biased region" description="Polar residues" evidence="9">
    <location>
        <begin position="485"/>
        <end position="494"/>
    </location>
</feature>
<dbReference type="GO" id="GO:0050909">
    <property type="term" value="P:sensory perception of taste"/>
    <property type="evidence" value="ECO:0007669"/>
    <property type="project" value="InterPro"/>
</dbReference>
<dbReference type="InterPro" id="IPR000618">
    <property type="entry name" value="Insect_cuticle"/>
</dbReference>
<keyword evidence="6 8" id="KW-0472">Membrane</keyword>
<dbReference type="Pfam" id="PF00379">
    <property type="entry name" value="Chitin_bind_4"/>
    <property type="match status" value="1"/>
</dbReference>
<dbReference type="PANTHER" id="PTHR10380">
    <property type="entry name" value="CUTICLE PROTEIN"/>
    <property type="match status" value="1"/>
</dbReference>